<evidence type="ECO:0000313" key="4">
    <source>
        <dbReference type="EMBL" id="WBW73914.1"/>
    </source>
</evidence>
<evidence type="ECO:0000256" key="2">
    <source>
        <dbReference type="RuleBase" id="RU367162"/>
    </source>
</evidence>
<proteinExistence type="inferred from homology"/>
<dbReference type="GO" id="GO:0008157">
    <property type="term" value="F:protein phosphatase 1 binding"/>
    <property type="evidence" value="ECO:0007669"/>
    <property type="project" value="TreeGrafter"/>
</dbReference>
<comment type="subcellular location">
    <subcellularLocation>
        <location evidence="2">Nucleus</location>
    </subcellularLocation>
</comment>
<dbReference type="Proteomes" id="UP001212411">
    <property type="component" value="Chromosome 2"/>
</dbReference>
<gene>
    <name evidence="4" type="ORF">SOMG_02841</name>
</gene>
<dbReference type="Pfam" id="PF07491">
    <property type="entry name" value="PPI_Ypi1"/>
    <property type="match status" value="1"/>
</dbReference>
<comment type="function">
    <text evidence="2">Regulator of type 1 phosphatases which maintains protein phosphatase activity under strict control.</text>
</comment>
<organism evidence="4 5">
    <name type="scientific">Schizosaccharomyces osmophilus</name>
    <dbReference type="NCBI Taxonomy" id="2545709"/>
    <lineage>
        <taxon>Eukaryota</taxon>
        <taxon>Fungi</taxon>
        <taxon>Dikarya</taxon>
        <taxon>Ascomycota</taxon>
        <taxon>Taphrinomycotina</taxon>
        <taxon>Schizosaccharomycetes</taxon>
        <taxon>Schizosaccharomycetales</taxon>
        <taxon>Schizosaccharomycetaceae</taxon>
        <taxon>Schizosaccharomyces</taxon>
    </lineage>
</organism>
<name>A0AAE9WE14_9SCHI</name>
<feature type="compositionally biased region" description="Polar residues" evidence="3">
    <location>
        <begin position="7"/>
        <end position="17"/>
    </location>
</feature>
<feature type="region of interest" description="Disordered" evidence="3">
    <location>
        <begin position="1"/>
        <end position="21"/>
    </location>
</feature>
<sequence>MELPFNTDYSGSHTITANEVPYQVPEEGQVEEHVLRLEPESRGRRVRWANNTVDNENMDKKKSKVCCIYHKAKKFDESSSESDSDSDSSSCSRNAYERA</sequence>
<dbReference type="EMBL" id="CP115612">
    <property type="protein sequence ID" value="WBW73914.1"/>
    <property type="molecule type" value="Genomic_DNA"/>
</dbReference>
<accession>A0AAE9WE14</accession>
<dbReference type="RefSeq" id="XP_056038157.1">
    <property type="nucleotide sequence ID" value="XM_056181632.1"/>
</dbReference>
<dbReference type="InterPro" id="IPR011107">
    <property type="entry name" value="PPI_Ypi1"/>
</dbReference>
<evidence type="ECO:0000313" key="5">
    <source>
        <dbReference type="Proteomes" id="UP001212411"/>
    </source>
</evidence>
<dbReference type="PANTHER" id="PTHR20835:SF0">
    <property type="entry name" value="E3 UBIQUITIN-PROTEIN LIGASE PPP1R11"/>
    <property type="match status" value="1"/>
</dbReference>
<keyword evidence="5" id="KW-1185">Reference proteome</keyword>
<dbReference type="GO" id="GO:0005634">
    <property type="term" value="C:nucleus"/>
    <property type="evidence" value="ECO:0007669"/>
    <property type="project" value="UniProtKB-SubCell"/>
</dbReference>
<evidence type="ECO:0000256" key="1">
    <source>
        <dbReference type="ARBA" id="ARBA00005605"/>
    </source>
</evidence>
<comment type="similarity">
    <text evidence="1 2">Belongs to the YPI1 family.</text>
</comment>
<keyword evidence="2" id="KW-0539">Nucleus</keyword>
<dbReference type="AlphaFoldDB" id="A0AAE9WE14"/>
<dbReference type="PANTHER" id="PTHR20835">
    <property type="entry name" value="E3 UBIQUITIN-PROTEIN LIGASE PPP1R11-RELATED"/>
    <property type="match status" value="1"/>
</dbReference>
<feature type="region of interest" description="Disordered" evidence="3">
    <location>
        <begin position="74"/>
        <end position="99"/>
    </location>
</feature>
<protein>
    <recommendedName>
        <fullName evidence="2">Type 1 phosphatases regulator</fullName>
    </recommendedName>
</protein>
<reference evidence="4 5" key="1">
    <citation type="journal article" date="2023" name="G3 (Bethesda)">
        <title>A high-quality reference genome for the fission yeast Schizosaccharomyces osmophilus.</title>
        <authorList>
            <person name="Jia G.S."/>
            <person name="Zhang W.C."/>
            <person name="Liang Y."/>
            <person name="Liu X.H."/>
            <person name="Rhind N."/>
            <person name="Pidoux A."/>
            <person name="Brysch-Herzberg M."/>
            <person name="Du L.L."/>
        </authorList>
    </citation>
    <scope>NUCLEOTIDE SEQUENCE [LARGE SCALE GENOMIC DNA]</scope>
    <source>
        <strain evidence="4 5">CBS 15793</strain>
    </source>
</reference>
<evidence type="ECO:0000256" key="3">
    <source>
        <dbReference type="SAM" id="MobiDB-lite"/>
    </source>
</evidence>
<dbReference type="KEGG" id="som:SOMG_02841"/>
<dbReference type="GeneID" id="80876321"/>
<dbReference type="GO" id="GO:0004865">
    <property type="term" value="F:protein serine/threonine phosphatase inhibitor activity"/>
    <property type="evidence" value="ECO:0007669"/>
    <property type="project" value="UniProtKB-UniRule"/>
</dbReference>